<dbReference type="EMBL" id="BAAAQD010000043">
    <property type="protein sequence ID" value="GAA1569859.1"/>
    <property type="molecule type" value="Genomic_DNA"/>
</dbReference>
<dbReference type="Proteomes" id="UP001501470">
    <property type="component" value="Unassembled WGS sequence"/>
</dbReference>
<name>A0ABP4P0I8_9ACTN</name>
<evidence type="ECO:0000259" key="1">
    <source>
        <dbReference type="Pfam" id="PF13020"/>
    </source>
</evidence>
<proteinExistence type="predicted"/>
<evidence type="ECO:0000313" key="3">
    <source>
        <dbReference type="Proteomes" id="UP001501470"/>
    </source>
</evidence>
<dbReference type="InterPro" id="IPR024975">
    <property type="entry name" value="NOV_C"/>
</dbReference>
<organism evidence="2 3">
    <name type="scientific">Dactylosporangium maewongense</name>
    <dbReference type="NCBI Taxonomy" id="634393"/>
    <lineage>
        <taxon>Bacteria</taxon>
        <taxon>Bacillati</taxon>
        <taxon>Actinomycetota</taxon>
        <taxon>Actinomycetes</taxon>
        <taxon>Micromonosporales</taxon>
        <taxon>Micromonosporaceae</taxon>
        <taxon>Dactylosporangium</taxon>
    </lineage>
</organism>
<accession>A0ABP4P0I8</accession>
<dbReference type="PANTHER" id="PTHR32387">
    <property type="entry name" value="WU:FJ29H11"/>
    <property type="match status" value="1"/>
</dbReference>
<dbReference type="NCBIfam" id="NF047352">
    <property type="entry name" value="P_loop_sacsin"/>
    <property type="match status" value="1"/>
</dbReference>
<dbReference type="InterPro" id="IPR052957">
    <property type="entry name" value="Auxin_embryo_med"/>
</dbReference>
<dbReference type="RefSeq" id="WP_344514019.1">
    <property type="nucleotide sequence ID" value="NZ_BAAAQD010000043.1"/>
</dbReference>
<dbReference type="Gene3D" id="3.30.565.10">
    <property type="entry name" value="Histidine kinase-like ATPase, C-terminal domain"/>
    <property type="match status" value="1"/>
</dbReference>
<feature type="domain" description="Protein NO VEIN C-terminal" evidence="1">
    <location>
        <begin position="491"/>
        <end position="568"/>
    </location>
</feature>
<dbReference type="InterPro" id="IPR036890">
    <property type="entry name" value="HATPase_C_sf"/>
</dbReference>
<protein>
    <recommendedName>
        <fullName evidence="1">Protein NO VEIN C-terminal domain-containing protein</fullName>
    </recommendedName>
</protein>
<comment type="caution">
    <text evidence="2">The sequence shown here is derived from an EMBL/GenBank/DDBJ whole genome shotgun (WGS) entry which is preliminary data.</text>
</comment>
<sequence length="602" mass="65029">MSTLVDAVQQLRTQLLREHEQAPGLFGEIARIEALLAETYRNRVLYEFLQNSDDAGATVVTVDLRLPGTVHWRNNGRPFDAADVEALCRSASSTKHRDGGSIGYRGIGFKAVAAVAAEVTVASNGVALTFDRAAAAGVLGVSDAAQVPLLRIPANVKPSTIIDGAAFTLGLSNAGEATQLALDPIALPFLRHLRQVTVLRPSGEQRLVCRVEGDMVRLVLDGVEATFHRLAEGDTVVLVPADVHAERLTGVRGRLACFLPLEDELAIPIVASGDILTDPSRTHAVVSDTATQAVLRQMGRLVATALRDGPSAVRDRLWELLMQGEDLRTVAIGGDGSAAAAMLTAISEELARRPLPFAFSEVPLAPGDLPAVFPHGAPPAIYAEQYASQARALRTVLGAQTLRIEDLLERVDNDQLTEGTRRNLAARVVDIARAQGRALTPREQGLVGKNENETTLSAVAEKGSAVPQWGNQAISFSGAIQRWRAAEIAVLEFLNALGWHLKDVSRQNLGYDLDGTMPDGTLVHLEVKKVDGRDSRFALTNNEMAVMISGSARYLLAIVIGDESASQLALLDPLKDNMPRERVCRRWDWEYTDWSRFAQILA</sequence>
<reference evidence="3" key="1">
    <citation type="journal article" date="2019" name="Int. J. Syst. Evol. Microbiol.">
        <title>The Global Catalogue of Microorganisms (GCM) 10K type strain sequencing project: providing services to taxonomists for standard genome sequencing and annotation.</title>
        <authorList>
            <consortium name="The Broad Institute Genomics Platform"/>
            <consortium name="The Broad Institute Genome Sequencing Center for Infectious Disease"/>
            <person name="Wu L."/>
            <person name="Ma J."/>
        </authorList>
    </citation>
    <scope>NUCLEOTIDE SEQUENCE [LARGE SCALE GENOMIC DNA]</scope>
    <source>
        <strain evidence="3">JCM 15933</strain>
    </source>
</reference>
<evidence type="ECO:0000313" key="2">
    <source>
        <dbReference type="EMBL" id="GAA1569859.1"/>
    </source>
</evidence>
<dbReference type="Pfam" id="PF13020">
    <property type="entry name" value="NOV_C"/>
    <property type="match status" value="1"/>
</dbReference>
<keyword evidence="3" id="KW-1185">Reference proteome</keyword>
<dbReference type="SUPFAM" id="SSF55874">
    <property type="entry name" value="ATPase domain of HSP90 chaperone/DNA topoisomerase II/histidine kinase"/>
    <property type="match status" value="1"/>
</dbReference>
<dbReference type="PANTHER" id="PTHR32387:SF0">
    <property type="entry name" value="PROTEIN NO VEIN"/>
    <property type="match status" value="1"/>
</dbReference>
<gene>
    <name evidence="2" type="ORF">GCM10009827_109570</name>
</gene>